<comment type="caution">
    <text evidence="3">The sequence shown here is derived from an EMBL/GenBank/DDBJ whole genome shotgun (WGS) entry which is preliminary data.</text>
</comment>
<evidence type="ECO:0000313" key="3">
    <source>
        <dbReference type="EMBL" id="KAK3484908.1"/>
    </source>
</evidence>
<feature type="signal peptide" evidence="2">
    <location>
        <begin position="1"/>
        <end position="24"/>
    </location>
</feature>
<dbReference type="AlphaFoldDB" id="A0AAJ0MLL6"/>
<feature type="chain" id="PRO_5042522640" evidence="2">
    <location>
        <begin position="25"/>
        <end position="182"/>
    </location>
</feature>
<dbReference type="GeneID" id="87878042"/>
<organism evidence="3 4">
    <name type="scientific">Neurospora hispaniola</name>
    <dbReference type="NCBI Taxonomy" id="588809"/>
    <lineage>
        <taxon>Eukaryota</taxon>
        <taxon>Fungi</taxon>
        <taxon>Dikarya</taxon>
        <taxon>Ascomycota</taxon>
        <taxon>Pezizomycotina</taxon>
        <taxon>Sordariomycetes</taxon>
        <taxon>Sordariomycetidae</taxon>
        <taxon>Sordariales</taxon>
        <taxon>Sordariaceae</taxon>
        <taxon>Neurospora</taxon>
    </lineage>
</organism>
<feature type="compositionally biased region" description="Low complexity" evidence="1">
    <location>
        <begin position="32"/>
        <end position="54"/>
    </location>
</feature>
<name>A0AAJ0MLL6_9PEZI</name>
<evidence type="ECO:0000256" key="2">
    <source>
        <dbReference type="SAM" id="SignalP"/>
    </source>
</evidence>
<accession>A0AAJ0MLL6</accession>
<dbReference type="Proteomes" id="UP001285908">
    <property type="component" value="Unassembled WGS sequence"/>
</dbReference>
<protein>
    <submittedName>
        <fullName evidence="3">Uncharacterized protein</fullName>
    </submittedName>
</protein>
<keyword evidence="2" id="KW-0732">Signal</keyword>
<reference evidence="3 4" key="1">
    <citation type="journal article" date="2023" name="Mol. Phylogenet. Evol.">
        <title>Genome-scale phylogeny and comparative genomics of the fungal order Sordariales.</title>
        <authorList>
            <person name="Hensen N."/>
            <person name="Bonometti L."/>
            <person name="Westerberg I."/>
            <person name="Brannstrom I.O."/>
            <person name="Guillou S."/>
            <person name="Cros-Aarteil S."/>
            <person name="Calhoun S."/>
            <person name="Haridas S."/>
            <person name="Kuo A."/>
            <person name="Mondo S."/>
            <person name="Pangilinan J."/>
            <person name="Riley R."/>
            <person name="LaButti K."/>
            <person name="Andreopoulos B."/>
            <person name="Lipzen A."/>
            <person name="Chen C."/>
            <person name="Yan M."/>
            <person name="Daum C."/>
            <person name="Ng V."/>
            <person name="Clum A."/>
            <person name="Steindorff A."/>
            <person name="Ohm R.A."/>
            <person name="Martin F."/>
            <person name="Silar P."/>
            <person name="Natvig D.O."/>
            <person name="Lalanne C."/>
            <person name="Gautier V."/>
            <person name="Ament-Velasquez S.L."/>
            <person name="Kruys A."/>
            <person name="Hutchinson M.I."/>
            <person name="Powell A.J."/>
            <person name="Barry K."/>
            <person name="Miller A.N."/>
            <person name="Grigoriev I.V."/>
            <person name="Debuchy R."/>
            <person name="Gladieux P."/>
            <person name="Hiltunen Thoren M."/>
            <person name="Johannesson H."/>
        </authorList>
    </citation>
    <scope>NUCLEOTIDE SEQUENCE [LARGE SCALE GENOMIC DNA]</scope>
    <source>
        <strain evidence="3 4">FGSC 10403</strain>
    </source>
</reference>
<evidence type="ECO:0000313" key="4">
    <source>
        <dbReference type="Proteomes" id="UP001285908"/>
    </source>
</evidence>
<dbReference type="RefSeq" id="XP_062687934.1">
    <property type="nucleotide sequence ID" value="XM_062840420.1"/>
</dbReference>
<keyword evidence="4" id="KW-1185">Reference proteome</keyword>
<feature type="compositionally biased region" description="Pro residues" evidence="1">
    <location>
        <begin position="65"/>
        <end position="80"/>
    </location>
</feature>
<gene>
    <name evidence="3" type="ORF">B0T23DRAFT_433210</name>
</gene>
<evidence type="ECO:0000256" key="1">
    <source>
        <dbReference type="SAM" id="MobiDB-lite"/>
    </source>
</evidence>
<dbReference type="EMBL" id="JAULSX010000012">
    <property type="protein sequence ID" value="KAK3484908.1"/>
    <property type="molecule type" value="Genomic_DNA"/>
</dbReference>
<feature type="compositionally biased region" description="Low complexity" evidence="1">
    <location>
        <begin position="100"/>
        <end position="117"/>
    </location>
</feature>
<sequence>MPTLCLLLLLLFSTIFMSPAFSSAINLPSSHQSLSSNSSDSFETTTTTTSTAPTLPLANTKGIIPTPPVPPTIPSHPPGTDPSSFYESTDIHLDSPTQTSSSEPIFQPSSEPSFFQSDTLPSLPSLRPCTTTLTSNNNNNRPCPPPTWEGTLTMWPSTTTLLKPINCHGCIDDGEHDVEGGV</sequence>
<feature type="region of interest" description="Disordered" evidence="1">
    <location>
        <begin position="32"/>
        <end position="117"/>
    </location>
</feature>
<proteinExistence type="predicted"/>